<keyword evidence="2" id="KW-0813">Transport</keyword>
<dbReference type="Gene3D" id="3.40.50.1220">
    <property type="entry name" value="TPP-binding domain"/>
    <property type="match status" value="1"/>
</dbReference>
<keyword evidence="3" id="KW-0285">Flavoprotein</keyword>
<evidence type="ECO:0000256" key="2">
    <source>
        <dbReference type="ARBA" id="ARBA00022448"/>
    </source>
</evidence>
<dbReference type="FunFam" id="3.40.50.1220:FF:000001">
    <property type="entry name" value="Electron transfer flavoprotein, alpha subunit"/>
    <property type="match status" value="1"/>
</dbReference>
<dbReference type="InterPro" id="IPR014729">
    <property type="entry name" value="Rossmann-like_a/b/a_fold"/>
</dbReference>
<comment type="similarity">
    <text evidence="1">Belongs to the ETF alpha-subunit/FixB family.</text>
</comment>
<dbReference type="InterPro" id="IPR018206">
    <property type="entry name" value="ETF_asu_C_CS"/>
</dbReference>
<keyword evidence="5" id="KW-0249">Electron transport</keyword>
<dbReference type="Gene3D" id="3.40.50.620">
    <property type="entry name" value="HUPs"/>
    <property type="match status" value="1"/>
</dbReference>
<dbReference type="InterPro" id="IPR029035">
    <property type="entry name" value="DHS-like_NAD/FAD-binding_dom"/>
</dbReference>
<dbReference type="Pfam" id="PF01012">
    <property type="entry name" value="ETF"/>
    <property type="match status" value="1"/>
</dbReference>
<evidence type="ECO:0000256" key="5">
    <source>
        <dbReference type="ARBA" id="ARBA00022982"/>
    </source>
</evidence>
<evidence type="ECO:0000256" key="1">
    <source>
        <dbReference type="ARBA" id="ARBA00005817"/>
    </source>
</evidence>
<dbReference type="PANTHER" id="PTHR43153:SF1">
    <property type="entry name" value="ELECTRON TRANSFER FLAVOPROTEIN SUBUNIT ALPHA, MITOCHONDRIAL"/>
    <property type="match status" value="1"/>
</dbReference>
<protein>
    <recommendedName>
        <fullName evidence="6">Electron transfer flavoprotein alpha/beta-subunit N-terminal domain-containing protein</fullName>
    </recommendedName>
</protein>
<evidence type="ECO:0000256" key="3">
    <source>
        <dbReference type="ARBA" id="ARBA00022630"/>
    </source>
</evidence>
<organism evidence="7">
    <name type="scientific">marine metagenome</name>
    <dbReference type="NCBI Taxonomy" id="408172"/>
    <lineage>
        <taxon>unclassified sequences</taxon>
        <taxon>metagenomes</taxon>
        <taxon>ecological metagenomes</taxon>
    </lineage>
</organism>
<evidence type="ECO:0000259" key="6">
    <source>
        <dbReference type="SMART" id="SM00893"/>
    </source>
</evidence>
<sequence>MNTAKKILVIVESGENGIKPFVFELIHAARLLANSLDGTVDALCLGLENSQADRLIHWGADHVRIFQNPRFRIVSLDQALEAIEPQLTAEKPYAIFFSATTHGKELAASLSARLNVGLATDCVAIEVGEQGEPMVRRPVYAGKALSHLILQGSGPHILSLRQNIFRGPGPDTSRTGKVELLDIKIPDDRLVLKVRDVVREAGNPLDVTEARVIVSGGLGMQQPENFKLLEDLAQVLQGAVGASRPVVDNGWRNYSNQIGQTGRTVQPDLYIACGISGAVQHLAGMSAAKCIVAINKDANAPIFSVADYGIVGDVLEVLPLLTEEFRRVLGSLG</sequence>
<dbReference type="PIRSF" id="PIRSF000089">
    <property type="entry name" value="Electra_flavoP_a"/>
    <property type="match status" value="1"/>
</dbReference>
<keyword evidence="4" id="KW-0274">FAD</keyword>
<dbReference type="SUPFAM" id="SSF52402">
    <property type="entry name" value="Adenine nucleotide alpha hydrolases-like"/>
    <property type="match status" value="1"/>
</dbReference>
<feature type="domain" description="Electron transfer flavoprotein alpha/beta-subunit N-terminal" evidence="6">
    <location>
        <begin position="7"/>
        <end position="194"/>
    </location>
</feature>
<accession>A0A381V4J0</accession>
<dbReference type="GO" id="GO:0050660">
    <property type="term" value="F:flavin adenine dinucleotide binding"/>
    <property type="evidence" value="ECO:0007669"/>
    <property type="project" value="InterPro"/>
</dbReference>
<dbReference type="GO" id="GO:0033539">
    <property type="term" value="P:fatty acid beta-oxidation using acyl-CoA dehydrogenase"/>
    <property type="evidence" value="ECO:0007669"/>
    <property type="project" value="TreeGrafter"/>
</dbReference>
<gene>
    <name evidence="7" type="ORF">METZ01_LOCUS88150</name>
</gene>
<dbReference type="PROSITE" id="PS00696">
    <property type="entry name" value="ETF_ALPHA"/>
    <property type="match status" value="1"/>
</dbReference>
<proteinExistence type="inferred from homology"/>
<dbReference type="InterPro" id="IPR001308">
    <property type="entry name" value="ETF_a/FixB"/>
</dbReference>
<dbReference type="SUPFAM" id="SSF52467">
    <property type="entry name" value="DHS-like NAD/FAD-binding domain"/>
    <property type="match status" value="1"/>
</dbReference>
<dbReference type="EMBL" id="UINC01007833">
    <property type="protein sequence ID" value="SVA35296.1"/>
    <property type="molecule type" value="Genomic_DNA"/>
</dbReference>
<dbReference type="InterPro" id="IPR014731">
    <property type="entry name" value="ETF_asu_C"/>
</dbReference>
<dbReference type="Pfam" id="PF00766">
    <property type="entry name" value="ETF_alpha"/>
    <property type="match status" value="1"/>
</dbReference>
<name>A0A381V4J0_9ZZZZ</name>
<dbReference type="GO" id="GO:0009055">
    <property type="term" value="F:electron transfer activity"/>
    <property type="evidence" value="ECO:0007669"/>
    <property type="project" value="InterPro"/>
</dbReference>
<dbReference type="PANTHER" id="PTHR43153">
    <property type="entry name" value="ELECTRON TRANSFER FLAVOPROTEIN ALPHA"/>
    <property type="match status" value="1"/>
</dbReference>
<evidence type="ECO:0000256" key="4">
    <source>
        <dbReference type="ARBA" id="ARBA00022827"/>
    </source>
</evidence>
<dbReference type="InterPro" id="IPR014730">
    <property type="entry name" value="ETF_a/b_N"/>
</dbReference>
<dbReference type="AlphaFoldDB" id="A0A381V4J0"/>
<reference evidence="7" key="1">
    <citation type="submission" date="2018-05" db="EMBL/GenBank/DDBJ databases">
        <authorList>
            <person name="Lanie J.A."/>
            <person name="Ng W.-L."/>
            <person name="Kazmierczak K.M."/>
            <person name="Andrzejewski T.M."/>
            <person name="Davidsen T.M."/>
            <person name="Wayne K.J."/>
            <person name="Tettelin H."/>
            <person name="Glass J.I."/>
            <person name="Rusch D."/>
            <person name="Podicherti R."/>
            <person name="Tsui H.-C.T."/>
            <person name="Winkler M.E."/>
        </authorList>
    </citation>
    <scope>NUCLEOTIDE SEQUENCE</scope>
</reference>
<dbReference type="SMART" id="SM00893">
    <property type="entry name" value="ETF"/>
    <property type="match status" value="1"/>
</dbReference>
<evidence type="ECO:0000313" key="7">
    <source>
        <dbReference type="EMBL" id="SVA35296.1"/>
    </source>
</evidence>